<sequence>MFCLSINLLQLQPHLFHMPDNFQDPGSTKANKEEKESLKSEHMVFLSVI</sequence>
<gene>
    <name evidence="2" type="primary">ORF141582</name>
    <name evidence="1" type="synonym">ORF141578</name>
</gene>
<accession>A0A0B7AWG1</accession>
<dbReference type="EMBL" id="HACG01037385">
    <property type="protein sequence ID" value="CEK84250.1"/>
    <property type="molecule type" value="Transcribed_RNA"/>
</dbReference>
<evidence type="ECO:0000313" key="2">
    <source>
        <dbReference type="EMBL" id="CEK84250.1"/>
    </source>
</evidence>
<name>A0A0B7AWG1_9EUPU</name>
<protein>
    <submittedName>
        <fullName evidence="2">Uncharacterized protein</fullName>
    </submittedName>
</protein>
<evidence type="ECO:0000313" key="1">
    <source>
        <dbReference type="EMBL" id="CEK84249.1"/>
    </source>
</evidence>
<dbReference type="AlphaFoldDB" id="A0A0B7AWG1"/>
<reference evidence="2" key="1">
    <citation type="submission" date="2014-12" db="EMBL/GenBank/DDBJ databases">
        <title>Insight into the proteome of Arion vulgaris.</title>
        <authorList>
            <person name="Aradska J."/>
            <person name="Bulat T."/>
            <person name="Smidak R."/>
            <person name="Sarate P."/>
            <person name="Gangsoo J."/>
            <person name="Sialana F."/>
            <person name="Bilban M."/>
            <person name="Lubec G."/>
        </authorList>
    </citation>
    <scope>NUCLEOTIDE SEQUENCE</scope>
    <source>
        <tissue evidence="2">Skin</tissue>
    </source>
</reference>
<proteinExistence type="predicted"/>
<organism evidence="2">
    <name type="scientific">Arion vulgaris</name>
    <dbReference type="NCBI Taxonomy" id="1028688"/>
    <lineage>
        <taxon>Eukaryota</taxon>
        <taxon>Metazoa</taxon>
        <taxon>Spiralia</taxon>
        <taxon>Lophotrochozoa</taxon>
        <taxon>Mollusca</taxon>
        <taxon>Gastropoda</taxon>
        <taxon>Heterobranchia</taxon>
        <taxon>Euthyneura</taxon>
        <taxon>Panpulmonata</taxon>
        <taxon>Eupulmonata</taxon>
        <taxon>Stylommatophora</taxon>
        <taxon>Helicina</taxon>
        <taxon>Arionoidea</taxon>
        <taxon>Arionidae</taxon>
        <taxon>Arion</taxon>
    </lineage>
</organism>
<dbReference type="EMBL" id="HACG01037384">
    <property type="protein sequence ID" value="CEK84249.1"/>
    <property type="molecule type" value="Transcribed_RNA"/>
</dbReference>